<keyword evidence="2" id="KW-0808">Transferase</keyword>
<keyword evidence="8" id="KW-1185">Reference proteome</keyword>
<dbReference type="Gene3D" id="3.40.1620.20">
    <property type="match status" value="1"/>
</dbReference>
<evidence type="ECO:0000313" key="7">
    <source>
        <dbReference type="EMBL" id="QTA38095.1"/>
    </source>
</evidence>
<dbReference type="EMBL" id="CP071446">
    <property type="protein sequence ID" value="QTA38095.1"/>
    <property type="molecule type" value="Genomic_DNA"/>
</dbReference>
<dbReference type="Pfam" id="PF00294">
    <property type="entry name" value="PfkB"/>
    <property type="match status" value="1"/>
</dbReference>
<dbReference type="InterPro" id="IPR050306">
    <property type="entry name" value="PfkB_Carbo_kinase"/>
</dbReference>
<name>A0ABX7S8I0_9BACT</name>
<evidence type="ECO:0000256" key="2">
    <source>
        <dbReference type="ARBA" id="ARBA00022679"/>
    </source>
</evidence>
<accession>A0ABX7S8I0</accession>
<comment type="similarity">
    <text evidence="1">Belongs to the carbohydrate kinase PfkB family.</text>
</comment>
<evidence type="ECO:0000256" key="1">
    <source>
        <dbReference type="ARBA" id="ARBA00010688"/>
    </source>
</evidence>
<keyword evidence="5" id="KW-0067">ATP-binding</keyword>
<dbReference type="InterPro" id="IPR011611">
    <property type="entry name" value="PfkB_dom"/>
</dbReference>
<evidence type="ECO:0000256" key="5">
    <source>
        <dbReference type="ARBA" id="ARBA00022840"/>
    </source>
</evidence>
<dbReference type="InterPro" id="IPR002173">
    <property type="entry name" value="Carboh/pur_kinase_PfkB_CS"/>
</dbReference>
<proteinExistence type="inferred from homology"/>
<dbReference type="SUPFAM" id="SSF53613">
    <property type="entry name" value="Ribokinase-like"/>
    <property type="match status" value="1"/>
</dbReference>
<evidence type="ECO:0000256" key="4">
    <source>
        <dbReference type="ARBA" id="ARBA00022777"/>
    </source>
</evidence>
<keyword evidence="4 7" id="KW-0418">Kinase</keyword>
<dbReference type="PANTHER" id="PTHR43085:SF1">
    <property type="entry name" value="PSEUDOURIDINE KINASE-RELATED"/>
    <property type="match status" value="1"/>
</dbReference>
<evidence type="ECO:0000259" key="6">
    <source>
        <dbReference type="Pfam" id="PF00294"/>
    </source>
</evidence>
<dbReference type="Gene3D" id="3.40.1190.30">
    <property type="match status" value="1"/>
</dbReference>
<reference evidence="7 8" key="1">
    <citation type="submission" date="2021-03" db="EMBL/GenBank/DDBJ databases">
        <title>Thermosipho ferrireducens sp.nov., an anaerobic thermophilic iron-reducing bacterium isolated from a deep-sea hydrothermal sulfide deposits.</title>
        <authorList>
            <person name="Zeng X."/>
            <person name="Chen Y."/>
            <person name="Shao Z."/>
        </authorList>
    </citation>
    <scope>NUCLEOTIDE SEQUENCE [LARGE SCALE GENOMIC DNA]</scope>
    <source>
        <strain evidence="7 8">JL129W03</strain>
    </source>
</reference>
<evidence type="ECO:0000313" key="8">
    <source>
        <dbReference type="Proteomes" id="UP000671862"/>
    </source>
</evidence>
<sequence>MSIALFGELLIDFISKDSVDNLINASTFTKNVGGSPANITRNLIQLGINAYLVSRIGNDQFGRFILKKLRENNVNASYIQIDEVLPTTVVFVSKTSQTPDFLPIRGADTNLQIPDEKLFENISWIHVSCWPLTKKESCDTILKILRKASETSIKIGFDPNCRKKLFCDKKIDLEPIIEIFKKSFVTKPSLDDMKEIFGPMPDERYIEILHSLGLKYVILTLGKDGALVSDGKTLRHIPSAATKVVDATGAGDAFWSGIYYGLLNGWNIFDSSKLGSVIAAHVLENVGSDVKLQSIDYYISKMRSVYCET</sequence>
<dbReference type="Proteomes" id="UP000671862">
    <property type="component" value="Chromosome"/>
</dbReference>
<evidence type="ECO:0000256" key="3">
    <source>
        <dbReference type="ARBA" id="ARBA00022741"/>
    </source>
</evidence>
<dbReference type="Gene3D" id="6.10.140.490">
    <property type="match status" value="1"/>
</dbReference>
<keyword evidence="3" id="KW-0547">Nucleotide-binding</keyword>
<dbReference type="GO" id="GO:0016301">
    <property type="term" value="F:kinase activity"/>
    <property type="evidence" value="ECO:0007669"/>
    <property type="project" value="UniProtKB-KW"/>
</dbReference>
<dbReference type="RefSeq" id="WP_207566816.1">
    <property type="nucleotide sequence ID" value="NZ_CP071446.1"/>
</dbReference>
<feature type="domain" description="Carbohydrate kinase PfkB" evidence="6">
    <location>
        <begin position="3"/>
        <end position="289"/>
    </location>
</feature>
<organism evidence="7 8">
    <name type="scientific">Thermosipho ferrireducens</name>
    <dbReference type="NCBI Taxonomy" id="2571116"/>
    <lineage>
        <taxon>Bacteria</taxon>
        <taxon>Thermotogati</taxon>
        <taxon>Thermotogota</taxon>
        <taxon>Thermotogae</taxon>
        <taxon>Thermotogales</taxon>
        <taxon>Fervidobacteriaceae</taxon>
        <taxon>Thermosipho</taxon>
    </lineage>
</organism>
<dbReference type="PANTHER" id="PTHR43085">
    <property type="entry name" value="HEXOKINASE FAMILY MEMBER"/>
    <property type="match status" value="1"/>
</dbReference>
<dbReference type="InterPro" id="IPR029056">
    <property type="entry name" value="Ribokinase-like"/>
</dbReference>
<protein>
    <submittedName>
        <fullName evidence="7">Carbohydrate kinase</fullName>
    </submittedName>
</protein>
<dbReference type="PROSITE" id="PS00583">
    <property type="entry name" value="PFKB_KINASES_1"/>
    <property type="match status" value="1"/>
</dbReference>
<gene>
    <name evidence="7" type="ORF">JYK00_00675</name>
</gene>
<dbReference type="CDD" id="cd01167">
    <property type="entry name" value="bac_FRK"/>
    <property type="match status" value="1"/>
</dbReference>